<keyword evidence="1" id="KW-0808">Transferase</keyword>
<dbReference type="EMBL" id="QHJQ01000002">
    <property type="protein sequence ID" value="PXA05091.1"/>
    <property type="molecule type" value="Genomic_DNA"/>
</dbReference>
<accession>A0A317ZP15</accession>
<evidence type="ECO:0000313" key="2">
    <source>
        <dbReference type="Proteomes" id="UP000247099"/>
    </source>
</evidence>
<evidence type="ECO:0000313" key="1">
    <source>
        <dbReference type="EMBL" id="PXA05091.1"/>
    </source>
</evidence>
<name>A0A317ZP15_9BACT</name>
<dbReference type="Gene3D" id="3.40.50.2000">
    <property type="entry name" value="Glycogen Phosphorylase B"/>
    <property type="match status" value="1"/>
</dbReference>
<organism evidence="1 2">
    <name type="scientific">Coraliomargarita sinensis</name>
    <dbReference type="NCBI Taxonomy" id="2174842"/>
    <lineage>
        <taxon>Bacteria</taxon>
        <taxon>Pseudomonadati</taxon>
        <taxon>Verrucomicrobiota</taxon>
        <taxon>Opitutia</taxon>
        <taxon>Puniceicoccales</taxon>
        <taxon>Coraliomargaritaceae</taxon>
        <taxon>Coraliomargarita</taxon>
    </lineage>
</organism>
<dbReference type="GO" id="GO:0016740">
    <property type="term" value="F:transferase activity"/>
    <property type="evidence" value="ECO:0007669"/>
    <property type="project" value="UniProtKB-KW"/>
</dbReference>
<dbReference type="Pfam" id="PF13692">
    <property type="entry name" value="Glyco_trans_1_4"/>
    <property type="match status" value="1"/>
</dbReference>
<dbReference type="RefSeq" id="WP_110130092.1">
    <property type="nucleotide sequence ID" value="NZ_QHJQ01000002.1"/>
</dbReference>
<keyword evidence="2" id="KW-1185">Reference proteome</keyword>
<gene>
    <name evidence="1" type="ORF">DDZ13_03765</name>
</gene>
<dbReference type="Proteomes" id="UP000247099">
    <property type="component" value="Unassembled WGS sequence"/>
</dbReference>
<proteinExistence type="predicted"/>
<dbReference type="InParanoid" id="A0A317ZP15"/>
<protein>
    <submittedName>
        <fullName evidence="1">Group 1 glycosyl transferase</fullName>
    </submittedName>
</protein>
<dbReference type="OrthoDB" id="8936324at2"/>
<sequence length="402" mass="45650">MKALVIGKVWPEPTSSAAGTRTMGLIEAFLDDGWTVTFATAAQATEHSVDLEAMGTSTRQIRVNDETFDHWVHALAPNYVVFDRYMTEEQFGWRIEKACPDAVRILDTSDLHCLREAREQQLKLGGELDLFNDVALREIAAIFRSDISLMISEFEIECLQSVFQVPADQLFYLPLMLDAPVESSFSYEDRKDFVMIGSYLHPPNWDAVRWCCAEIWPLIRRQLPGAELHLYGSYEPDKARRLGSPGSGIYSQGRADEALKTLERYRVNLAPLRFGAGQKGKVVDGFCSGTPTVATPIAAESMNGSIDWGCPIQADAAGLAKTAVDVHSQPELWGKVQQQGYRIIEERFLASQWKPRLVEALRSLRPETREQHFIGRMLRHHRHRSTEYMSRWIEAKNRFKIE</sequence>
<dbReference type="SUPFAM" id="SSF53756">
    <property type="entry name" value="UDP-Glycosyltransferase/glycogen phosphorylase"/>
    <property type="match status" value="1"/>
</dbReference>
<dbReference type="AlphaFoldDB" id="A0A317ZP15"/>
<reference evidence="1 2" key="1">
    <citation type="submission" date="2018-05" db="EMBL/GenBank/DDBJ databases">
        <title>Coraliomargarita sinensis sp. nov., isolated from a marine solar saltern.</title>
        <authorList>
            <person name="Zhou L.Y."/>
        </authorList>
    </citation>
    <scope>NUCLEOTIDE SEQUENCE [LARGE SCALE GENOMIC DNA]</scope>
    <source>
        <strain evidence="1 2">WN38</strain>
    </source>
</reference>
<comment type="caution">
    <text evidence="1">The sequence shown here is derived from an EMBL/GenBank/DDBJ whole genome shotgun (WGS) entry which is preliminary data.</text>
</comment>